<keyword evidence="5" id="KW-1185">Reference proteome</keyword>
<dbReference type="EMBL" id="MDCE01000037">
    <property type="protein sequence ID" value="PPV05113.1"/>
    <property type="molecule type" value="Genomic_DNA"/>
</dbReference>
<evidence type="ECO:0000313" key="2">
    <source>
        <dbReference type="EMBL" id="PPV05113.1"/>
    </source>
</evidence>
<keyword evidence="1" id="KW-0812">Transmembrane</keyword>
<dbReference type="AlphaFoldDB" id="A0A1C3NRL0"/>
<proteinExistence type="predicted"/>
<reference evidence="2 5" key="2">
    <citation type="submission" date="2016-08" db="EMBL/GenBank/DDBJ databases">
        <title>Evolution of the type three secretion system and type three effector repertoires in Xanthomonas.</title>
        <authorList>
            <person name="Merda D."/>
            <person name="Briand M."/>
            <person name="Bosis E."/>
            <person name="Rousseau C."/>
            <person name="Portier P."/>
            <person name="Jacques M.-A."/>
            <person name="Fischer-Le Saux M."/>
        </authorList>
    </citation>
    <scope>NUCLEOTIDE SEQUENCE [LARGE SCALE GENOMIC DNA]</scope>
    <source>
        <strain evidence="2 5">CFBP1976</strain>
    </source>
</reference>
<evidence type="ECO:0000313" key="3">
    <source>
        <dbReference type="EMBL" id="SBV52996.1"/>
    </source>
</evidence>
<evidence type="ECO:0000313" key="5">
    <source>
        <dbReference type="Proteomes" id="UP000239710"/>
    </source>
</evidence>
<evidence type="ECO:0000256" key="1">
    <source>
        <dbReference type="SAM" id="Phobius"/>
    </source>
</evidence>
<dbReference type="Proteomes" id="UP000092503">
    <property type="component" value="Unassembled WGS sequence"/>
</dbReference>
<gene>
    <name evidence="3" type="ORF">XBLMG947_3798</name>
    <name evidence="2" type="ORF">XbrCFBP1976_18645</name>
</gene>
<feature type="transmembrane region" description="Helical" evidence="1">
    <location>
        <begin position="33"/>
        <end position="51"/>
    </location>
</feature>
<reference evidence="3 4" key="1">
    <citation type="submission" date="2016-06" db="EMBL/GenBank/DDBJ databases">
        <authorList>
            <person name="Kjaerup R.B."/>
            <person name="Dalgaard T.S."/>
            <person name="Juul-Madsen H.R."/>
        </authorList>
    </citation>
    <scope>NUCLEOTIDE SEQUENCE [LARGE SCALE GENOMIC DNA]</scope>
    <source>
        <strain evidence="3">LMG947</strain>
    </source>
</reference>
<name>A0A1C3NRL0_9XANT</name>
<dbReference type="Proteomes" id="UP000239710">
    <property type="component" value="Unassembled WGS sequence"/>
</dbReference>
<feature type="transmembrane region" description="Helical" evidence="1">
    <location>
        <begin position="9"/>
        <end position="27"/>
    </location>
</feature>
<organism evidence="3 4">
    <name type="scientific">Xanthomonas bromi</name>
    <dbReference type="NCBI Taxonomy" id="56449"/>
    <lineage>
        <taxon>Bacteria</taxon>
        <taxon>Pseudomonadati</taxon>
        <taxon>Pseudomonadota</taxon>
        <taxon>Gammaproteobacteria</taxon>
        <taxon>Lysobacterales</taxon>
        <taxon>Lysobacteraceae</taxon>
        <taxon>Xanthomonas</taxon>
    </lineage>
</organism>
<dbReference type="RefSeq" id="WP_080098535.1">
    <property type="nucleotide sequence ID" value="NZ_FLTX01000071.1"/>
</dbReference>
<protein>
    <submittedName>
        <fullName evidence="3">Putative membrane protein</fullName>
    </submittedName>
</protein>
<accession>A0A1C3NRL0</accession>
<keyword evidence="1" id="KW-0472">Membrane</keyword>
<keyword evidence="1" id="KW-1133">Transmembrane helix</keyword>
<sequence length="61" mass="6982">MNASKVKDGAALLATGIVVSFFSWAFWKYAGDDAFGILSVLFLTVFVVDNWRLRRELRQRK</sequence>
<evidence type="ECO:0000313" key="4">
    <source>
        <dbReference type="Proteomes" id="UP000092503"/>
    </source>
</evidence>
<dbReference type="EMBL" id="FLTX01000071">
    <property type="protein sequence ID" value="SBV52996.1"/>
    <property type="molecule type" value="Genomic_DNA"/>
</dbReference>